<protein>
    <submittedName>
        <fullName evidence="1">Uncharacterized protein</fullName>
    </submittedName>
</protein>
<dbReference type="Proteomes" id="UP000198406">
    <property type="component" value="Unassembled WGS sequence"/>
</dbReference>
<accession>A0A1Z5JQV9</accession>
<dbReference type="EMBL" id="BDSP01000105">
    <property type="protein sequence ID" value="GAX16397.1"/>
    <property type="molecule type" value="Genomic_DNA"/>
</dbReference>
<comment type="caution">
    <text evidence="1">The sequence shown here is derived from an EMBL/GenBank/DDBJ whole genome shotgun (WGS) entry which is preliminary data.</text>
</comment>
<name>A0A1Z5JQV9_FISSO</name>
<dbReference type="Gene3D" id="3.80.10.10">
    <property type="entry name" value="Ribonuclease Inhibitor"/>
    <property type="match status" value="1"/>
</dbReference>
<reference evidence="1 2" key="1">
    <citation type="journal article" date="2015" name="Plant Cell">
        <title>Oil accumulation by the oleaginous diatom Fistulifera solaris as revealed by the genome and transcriptome.</title>
        <authorList>
            <person name="Tanaka T."/>
            <person name="Maeda Y."/>
            <person name="Veluchamy A."/>
            <person name="Tanaka M."/>
            <person name="Abida H."/>
            <person name="Marechal E."/>
            <person name="Bowler C."/>
            <person name="Muto M."/>
            <person name="Sunaga Y."/>
            <person name="Tanaka M."/>
            <person name="Yoshino T."/>
            <person name="Taniguchi T."/>
            <person name="Fukuda Y."/>
            <person name="Nemoto M."/>
            <person name="Matsumoto M."/>
            <person name="Wong P.S."/>
            <person name="Aburatani S."/>
            <person name="Fujibuchi W."/>
        </authorList>
    </citation>
    <scope>NUCLEOTIDE SEQUENCE [LARGE SCALE GENOMIC DNA]</scope>
    <source>
        <strain evidence="1 2">JPCC DA0580</strain>
    </source>
</reference>
<proteinExistence type="predicted"/>
<dbReference type="InterPro" id="IPR032675">
    <property type="entry name" value="LRR_dom_sf"/>
</dbReference>
<evidence type="ECO:0000313" key="2">
    <source>
        <dbReference type="Proteomes" id="UP000198406"/>
    </source>
</evidence>
<sequence>MFGTFSPLYRLAREPTHVYDFDWTNHRNCTIWRDNGTVIGVGHCFYEGYEPHGVLFGLHDHACDEELQLSCGIYGENDAAIAATATFFWSLKHPLETELGVLRIHGRRKFHVAAFQVDQLTQILESNPERHLDLQTGTWSEAQAVVLATTPLNLQLCNVFAWADNGSAFVNALQGRSSAFRSLCIDFDNKDTPFSKANLKRLLELDKKFERLRIDRLEDAELVVLAFFAKTDYLEYKMDAQDVEPEDFEGIDIGTKKLDLTLFLDWVDNWDELVVAFFHRVGELGHLERLCLSLKYMDWRSRREPERDEFDTASLAQALIRLIQGNPNLKHLDVSDILWCVDDEPHLPAIFQAMEDHLSLREVLIEGCKDESEDDGFKYLGALDFSALERLLSRNRYIEVLDFQGKRITNGSSIDDLYRLNACFVGSLQLDTESSLSDSRFHLVTTALVQSASGRFRPTAVLLSHHTDLLCELVAGLSYR</sequence>
<dbReference type="OrthoDB" id="120976at2759"/>
<keyword evidence="2" id="KW-1185">Reference proteome</keyword>
<dbReference type="InParanoid" id="A0A1Z5JQV9"/>
<dbReference type="SUPFAM" id="SSF52047">
    <property type="entry name" value="RNI-like"/>
    <property type="match status" value="1"/>
</dbReference>
<organism evidence="1 2">
    <name type="scientific">Fistulifera solaris</name>
    <name type="common">Oleaginous diatom</name>
    <dbReference type="NCBI Taxonomy" id="1519565"/>
    <lineage>
        <taxon>Eukaryota</taxon>
        <taxon>Sar</taxon>
        <taxon>Stramenopiles</taxon>
        <taxon>Ochrophyta</taxon>
        <taxon>Bacillariophyta</taxon>
        <taxon>Bacillariophyceae</taxon>
        <taxon>Bacillariophycidae</taxon>
        <taxon>Naviculales</taxon>
        <taxon>Naviculaceae</taxon>
        <taxon>Fistulifera</taxon>
    </lineage>
</organism>
<gene>
    <name evidence="1" type="ORF">FisN_10Hh370</name>
</gene>
<evidence type="ECO:0000313" key="1">
    <source>
        <dbReference type="EMBL" id="GAX16397.1"/>
    </source>
</evidence>
<dbReference type="AlphaFoldDB" id="A0A1Z5JQV9"/>